<dbReference type="AlphaFoldDB" id="A0A3A1YCC5"/>
<evidence type="ECO:0000313" key="1">
    <source>
        <dbReference type="EMBL" id="RIY35026.1"/>
    </source>
</evidence>
<keyword evidence="2" id="KW-1185">Reference proteome</keyword>
<accession>A0A3A1YCC5</accession>
<name>A0A3A1YCC5_9GAMM</name>
<dbReference type="RefSeq" id="WP_119534728.1">
    <property type="nucleotide sequence ID" value="NZ_NRJF01000111.1"/>
</dbReference>
<evidence type="ECO:0000313" key="2">
    <source>
        <dbReference type="Proteomes" id="UP000265964"/>
    </source>
</evidence>
<proteinExistence type="predicted"/>
<reference evidence="1 2" key="1">
    <citation type="submission" date="2017-08" db="EMBL/GenBank/DDBJ databases">
        <title>Reclassification of Bisgaard taxon 37 and 44.</title>
        <authorList>
            <person name="Christensen H."/>
        </authorList>
    </citation>
    <scope>NUCLEOTIDE SEQUENCE [LARGE SCALE GENOMIC DNA]</scope>
    <source>
        <strain evidence="1 2">EEAB3T1</strain>
    </source>
</reference>
<organism evidence="1 2">
    <name type="scientific">Psittacicella gerlachiana</name>
    <dbReference type="NCBI Taxonomy" id="2028574"/>
    <lineage>
        <taxon>Bacteria</taxon>
        <taxon>Pseudomonadati</taxon>
        <taxon>Pseudomonadota</taxon>
        <taxon>Gammaproteobacteria</taxon>
        <taxon>Pasteurellales</taxon>
        <taxon>Psittacicellaceae</taxon>
        <taxon>Psittacicella</taxon>
    </lineage>
</organism>
<dbReference type="OrthoDB" id="5690759at2"/>
<comment type="caution">
    <text evidence="1">The sequence shown here is derived from an EMBL/GenBank/DDBJ whole genome shotgun (WGS) entry which is preliminary data.</text>
</comment>
<dbReference type="Proteomes" id="UP000265964">
    <property type="component" value="Unassembled WGS sequence"/>
</dbReference>
<gene>
    <name evidence="1" type="ORF">CKF59_04220</name>
</gene>
<protein>
    <submittedName>
        <fullName evidence="1">Uncharacterized protein</fullName>
    </submittedName>
</protein>
<sequence length="71" mass="8670">MRKIRKKAFKSLRRLISFKRRVVRLNRKRSLQNDSKTKSTKTIMVLRDNKLKLYRNRSNYNSSRRSSRIDA</sequence>
<dbReference type="EMBL" id="NRJF01000111">
    <property type="protein sequence ID" value="RIY35026.1"/>
    <property type="molecule type" value="Genomic_DNA"/>
</dbReference>